<keyword evidence="12" id="KW-0472">Membrane</keyword>
<evidence type="ECO:0000256" key="7">
    <source>
        <dbReference type="ARBA" id="ARBA00022676"/>
    </source>
</evidence>
<evidence type="ECO:0000256" key="6">
    <source>
        <dbReference type="ARBA" id="ARBA00022670"/>
    </source>
</evidence>
<evidence type="ECO:0000256" key="12">
    <source>
        <dbReference type="ARBA" id="ARBA00023136"/>
    </source>
</evidence>
<dbReference type="Pfam" id="PF14814">
    <property type="entry name" value="UB2H"/>
    <property type="match status" value="1"/>
</dbReference>
<feature type="domain" description="Glycosyl transferase family 51" evidence="20">
    <location>
        <begin position="134"/>
        <end position="314"/>
    </location>
</feature>
<dbReference type="GO" id="GO:0008955">
    <property type="term" value="F:peptidoglycan glycosyltransferase activity"/>
    <property type="evidence" value="ECO:0007669"/>
    <property type="project" value="UniProtKB-EC"/>
</dbReference>
<sequence length="938" mass="101048">MAAVALGLGFLIPYTLYLNQQVTQRFGELRWQIPTRVYARPLVLLPGKAMDAATLKTELAASAYRDDGQGKEPATYAVQGGRFVISSRGYNDVDGQVAARRVELSLSGGSIASLRDADSRKALKAARMDPARIATLYGQKQEERRLIRMNEAPDLLVTGLQAVEDKDFNRHHGIDLSGIARAVWVTVRSGGQSRQGASTLTQQLARSGLLGIGKEQTYTRKFNEVLYALIMEARYDKRTIFEAYLNQVYLGQRGSQAIHGMSSGAEFWFGRDLSSLETEQIALLIGLVKGPSYYDPRRNPERALDRRNFVLGKLHEATLIDDAEYQRALKAPLGVPKTPGLVAANRFPAYVDLVRRQLAHDYPESALQGAGLSVMSGMSPSAQAYAEGAVTRTIKSLESKRRPELQAGLVMTDVHNGDVVAVIGSRDVSEVGFNRAIEAQRPVGSLLKPFVYLLALAQPERYSLASWVDDSPVTVQLGRGRNWNPGNADNRSHGTVRLIDALAHSYNQATVRVGMQVGPERVTQLIHVLAGIKAEPNPAVILGSTDQSPYAMAQLYQFLASGGEIQPLHAVRGVLDPQGKLLKRYDKTPAPAQEGDSIAANLISIGLQQVVASGTAQRLNADGLGRLQPAGKTGTTNDGRDSWYAGYTGDHLAVIWMGNDQNEQAGLYGATGAMRVWSGIFQRLPTAPLKVSNKGLDWQPVAATGTNSTDEGCPGARRFPFVVGYAPAYEPCAPAPLPDAQGGAEGEGGGWRSCDSSSKPMMPMTIRSLFQPLVLSGLALALAACVSSAPQVVKPVDTTTPAQRLAAVEAAAGPDDKELSVQPLRDSQVEDLRQTALTQRRANDLAGAAGSLDQALQIVAGDPSVLQERAELALLQGKWAEAETFARKAVDLGSKTGPLCRRHWATIEQARLARGEKENAVSAHAQIEGCTVPGIKRY</sequence>
<comment type="caution">
    <text evidence="22">The sequence shown here is derived from an EMBL/GenBank/DDBJ whole genome shotgun (WGS) entry which is preliminary data.</text>
</comment>
<dbReference type="GO" id="GO:0008360">
    <property type="term" value="P:regulation of cell shape"/>
    <property type="evidence" value="ECO:0007669"/>
    <property type="project" value="UniProtKB-KW"/>
</dbReference>
<dbReference type="Gene3D" id="3.30.2060.10">
    <property type="entry name" value="Penicillin-binding protein 1b domain"/>
    <property type="match status" value="1"/>
</dbReference>
<keyword evidence="8" id="KW-0808">Transferase</keyword>
<proteinExistence type="predicted"/>
<evidence type="ECO:0000256" key="4">
    <source>
        <dbReference type="ARBA" id="ARBA00022475"/>
    </source>
</evidence>
<accession>A0AA38Y0Q2</accession>
<dbReference type="GO" id="GO:0071555">
    <property type="term" value="P:cell wall organization"/>
    <property type="evidence" value="ECO:0007669"/>
    <property type="project" value="UniProtKB-KW"/>
</dbReference>
<protein>
    <recommendedName>
        <fullName evidence="3">Penicillin-binding protein 1B</fullName>
        <ecNumber evidence="17">2.4.99.28</ecNumber>
    </recommendedName>
    <alternativeName>
        <fullName evidence="16">Murein polymerase</fullName>
    </alternativeName>
</protein>
<evidence type="ECO:0000256" key="3">
    <source>
        <dbReference type="ARBA" id="ARBA00018637"/>
    </source>
</evidence>
<evidence type="ECO:0000256" key="8">
    <source>
        <dbReference type="ARBA" id="ARBA00022679"/>
    </source>
</evidence>
<evidence type="ECO:0000259" key="20">
    <source>
        <dbReference type="Pfam" id="PF00912"/>
    </source>
</evidence>
<feature type="domain" description="Bifunctional transglycosylase second" evidence="21">
    <location>
        <begin position="44"/>
        <end position="128"/>
    </location>
</feature>
<reference evidence="22" key="1">
    <citation type="submission" date="2022-10" db="EMBL/GenBank/DDBJ databases">
        <title>Culturing micro-colonial fungi from biological soil crusts in the Mojave desert and describing Neophaeococcomyces mojavensis, and introducing the new genera and species Taxawa tesnikishii.</title>
        <authorList>
            <person name="Kurbessoian T."/>
            <person name="Stajich J.E."/>
        </authorList>
    </citation>
    <scope>NUCLEOTIDE SEQUENCE</scope>
    <source>
        <strain evidence="22">TK_35</strain>
    </source>
</reference>
<dbReference type="Gene3D" id="3.40.710.10">
    <property type="entry name" value="DD-peptidase/beta-lactamase superfamily"/>
    <property type="match status" value="1"/>
</dbReference>
<dbReference type="InterPro" id="IPR012338">
    <property type="entry name" value="Beta-lactam/transpept-like"/>
</dbReference>
<dbReference type="GO" id="GO:0004180">
    <property type="term" value="F:carboxypeptidase activity"/>
    <property type="evidence" value="ECO:0007669"/>
    <property type="project" value="UniProtKB-KW"/>
</dbReference>
<dbReference type="SUPFAM" id="SSF56601">
    <property type="entry name" value="beta-lactamase/transpeptidase-like"/>
    <property type="match status" value="1"/>
</dbReference>
<evidence type="ECO:0000256" key="18">
    <source>
        <dbReference type="ARBA" id="ARBA00049902"/>
    </source>
</evidence>
<dbReference type="InterPro" id="IPR011813">
    <property type="entry name" value="PBP_1b"/>
</dbReference>
<gene>
    <name evidence="22" type="ORF">H2204_007944</name>
</gene>
<comment type="catalytic activity">
    <reaction evidence="18">
        <text>[GlcNAc-(1-&gt;4)-Mur2Ac(oyl-L-Ala-gamma-D-Glu-L-Lys-D-Ala-D-Ala)](n)-di-trans,octa-cis-undecaprenyl diphosphate + beta-D-GlcNAc-(1-&gt;4)-Mur2Ac(oyl-L-Ala-gamma-D-Glu-L-Lys-D-Ala-D-Ala)-di-trans,octa-cis-undecaprenyl diphosphate = [GlcNAc-(1-&gt;4)-Mur2Ac(oyl-L-Ala-gamma-D-Glu-L-Lys-D-Ala-D-Ala)](n+1)-di-trans,octa-cis-undecaprenyl diphosphate + di-trans,octa-cis-undecaprenyl diphosphate + H(+)</text>
        <dbReference type="Rhea" id="RHEA:23708"/>
        <dbReference type="Rhea" id="RHEA-COMP:9602"/>
        <dbReference type="Rhea" id="RHEA-COMP:9603"/>
        <dbReference type="ChEBI" id="CHEBI:15378"/>
        <dbReference type="ChEBI" id="CHEBI:58405"/>
        <dbReference type="ChEBI" id="CHEBI:60033"/>
        <dbReference type="ChEBI" id="CHEBI:78435"/>
        <dbReference type="EC" id="2.4.99.28"/>
    </reaction>
</comment>
<dbReference type="GO" id="GO:0006508">
    <property type="term" value="P:proteolysis"/>
    <property type="evidence" value="ECO:0007669"/>
    <property type="project" value="UniProtKB-KW"/>
</dbReference>
<evidence type="ECO:0000259" key="21">
    <source>
        <dbReference type="Pfam" id="PF14814"/>
    </source>
</evidence>
<evidence type="ECO:0000313" key="22">
    <source>
        <dbReference type="EMBL" id="KAJ9631498.1"/>
    </source>
</evidence>
<evidence type="ECO:0000256" key="17">
    <source>
        <dbReference type="ARBA" id="ARBA00044770"/>
    </source>
</evidence>
<dbReference type="InterPro" id="IPR001264">
    <property type="entry name" value="Glyco_trans_51"/>
</dbReference>
<keyword evidence="15" id="KW-0961">Cell wall biogenesis/degradation</keyword>
<dbReference type="AlphaFoldDB" id="A0AA38Y0Q2"/>
<keyword evidence="14" id="KW-0511">Multifunctional enzyme</keyword>
<dbReference type="GO" id="GO:0046677">
    <property type="term" value="P:response to antibiotic"/>
    <property type="evidence" value="ECO:0007669"/>
    <property type="project" value="UniProtKB-KW"/>
</dbReference>
<evidence type="ECO:0000256" key="13">
    <source>
        <dbReference type="ARBA" id="ARBA00023251"/>
    </source>
</evidence>
<evidence type="ECO:0000256" key="2">
    <source>
        <dbReference type="ARBA" id="ARBA00004236"/>
    </source>
</evidence>
<dbReference type="InterPro" id="IPR050396">
    <property type="entry name" value="Glycosyltr_51/Transpeptidase"/>
</dbReference>
<dbReference type="EC" id="2.4.99.28" evidence="17"/>
<dbReference type="Pfam" id="PF00912">
    <property type="entry name" value="Transgly"/>
    <property type="match status" value="1"/>
</dbReference>
<dbReference type="InterPro" id="IPR028166">
    <property type="entry name" value="UB2H"/>
</dbReference>
<evidence type="ECO:0000256" key="9">
    <source>
        <dbReference type="ARBA" id="ARBA00022801"/>
    </source>
</evidence>
<evidence type="ECO:0000256" key="16">
    <source>
        <dbReference type="ARBA" id="ARBA00032454"/>
    </source>
</evidence>
<dbReference type="Pfam" id="PF00905">
    <property type="entry name" value="Transpeptidase"/>
    <property type="match status" value="1"/>
</dbReference>
<keyword evidence="11" id="KW-0573">Peptidoglycan synthesis</keyword>
<dbReference type="GO" id="GO:0005886">
    <property type="term" value="C:plasma membrane"/>
    <property type="evidence" value="ECO:0007669"/>
    <property type="project" value="UniProtKB-SubCell"/>
</dbReference>
<dbReference type="InterPro" id="IPR001460">
    <property type="entry name" value="PCN-bd_Tpept"/>
</dbReference>
<organism evidence="22">
    <name type="scientific">Knufia peltigerae</name>
    <dbReference type="NCBI Taxonomy" id="1002370"/>
    <lineage>
        <taxon>Eukaryota</taxon>
        <taxon>Fungi</taxon>
        <taxon>Dikarya</taxon>
        <taxon>Ascomycota</taxon>
        <taxon>Pezizomycotina</taxon>
        <taxon>Eurotiomycetes</taxon>
        <taxon>Chaetothyriomycetidae</taxon>
        <taxon>Chaetothyriales</taxon>
        <taxon>Trichomeriaceae</taxon>
        <taxon>Knufia</taxon>
    </lineage>
</organism>
<dbReference type="SUPFAM" id="SSF53955">
    <property type="entry name" value="Lysozyme-like"/>
    <property type="match status" value="1"/>
</dbReference>
<dbReference type="EMBL" id="JAPDRN010000056">
    <property type="protein sequence ID" value="KAJ9631498.1"/>
    <property type="molecule type" value="Genomic_DNA"/>
</dbReference>
<dbReference type="PANTHER" id="PTHR32282">
    <property type="entry name" value="BINDING PROTEIN TRANSPEPTIDASE, PUTATIVE-RELATED"/>
    <property type="match status" value="1"/>
</dbReference>
<dbReference type="NCBIfam" id="TIGR02071">
    <property type="entry name" value="PBP_1b"/>
    <property type="match status" value="1"/>
</dbReference>
<feature type="domain" description="Penicillin-binding protein transpeptidase" evidence="19">
    <location>
        <begin position="409"/>
        <end position="649"/>
    </location>
</feature>
<evidence type="ECO:0000256" key="14">
    <source>
        <dbReference type="ARBA" id="ARBA00023268"/>
    </source>
</evidence>
<dbReference type="SUPFAM" id="SSF48452">
    <property type="entry name" value="TPR-like"/>
    <property type="match status" value="1"/>
</dbReference>
<evidence type="ECO:0000256" key="11">
    <source>
        <dbReference type="ARBA" id="ARBA00022984"/>
    </source>
</evidence>
<dbReference type="InterPro" id="IPR023346">
    <property type="entry name" value="Lysozyme-like_dom_sf"/>
</dbReference>
<comment type="function">
    <text evidence="1">Cell wall formation. Synthesis of cross-linked peptidoglycan from the lipid intermediates. The enzyme has a penicillin-insensitive transglycosylase N-terminal domain (formation of linear glycan strands) and a penicillin-sensitive transpeptidase C-terminal domain (cross-linking of the peptide subunits).</text>
</comment>
<comment type="subcellular location">
    <subcellularLocation>
        <location evidence="2">Cell membrane</location>
    </subcellularLocation>
</comment>
<dbReference type="PANTHER" id="PTHR32282:SF11">
    <property type="entry name" value="PENICILLIN-BINDING PROTEIN 1B"/>
    <property type="match status" value="1"/>
</dbReference>
<evidence type="ECO:0000259" key="19">
    <source>
        <dbReference type="Pfam" id="PF00905"/>
    </source>
</evidence>
<keyword evidence="13" id="KW-0046">Antibiotic resistance</keyword>
<dbReference type="GO" id="GO:0008658">
    <property type="term" value="F:penicillin binding"/>
    <property type="evidence" value="ECO:0007669"/>
    <property type="project" value="InterPro"/>
</dbReference>
<dbReference type="Gene3D" id="1.25.40.10">
    <property type="entry name" value="Tetratricopeptide repeat domain"/>
    <property type="match status" value="1"/>
</dbReference>
<keyword evidence="9" id="KW-0378">Hydrolase</keyword>
<keyword evidence="6" id="KW-0645">Protease</keyword>
<dbReference type="InterPro" id="IPR011990">
    <property type="entry name" value="TPR-like_helical_dom_sf"/>
</dbReference>
<keyword evidence="7" id="KW-0328">Glycosyltransferase</keyword>
<evidence type="ECO:0000256" key="5">
    <source>
        <dbReference type="ARBA" id="ARBA00022645"/>
    </source>
</evidence>
<evidence type="ECO:0000256" key="15">
    <source>
        <dbReference type="ARBA" id="ARBA00023316"/>
    </source>
</evidence>
<keyword evidence="5" id="KW-0121">Carboxypeptidase</keyword>
<evidence type="ECO:0000256" key="10">
    <source>
        <dbReference type="ARBA" id="ARBA00022960"/>
    </source>
</evidence>
<evidence type="ECO:0000256" key="1">
    <source>
        <dbReference type="ARBA" id="ARBA00002624"/>
    </source>
</evidence>
<keyword evidence="4" id="KW-1003">Cell membrane</keyword>
<keyword evidence="10" id="KW-0133">Cell shape</keyword>
<dbReference type="InterPro" id="IPR036950">
    <property type="entry name" value="PBP_transglycosylase"/>
</dbReference>
<dbReference type="Gene3D" id="1.10.3810.10">
    <property type="entry name" value="Biosynthetic peptidoglycan transglycosylase-like"/>
    <property type="match status" value="1"/>
</dbReference>
<name>A0AA38Y0Q2_9EURO</name>